<dbReference type="SUPFAM" id="SSF89623">
    <property type="entry name" value="Ribose/Galactose isomerase RpiB/AlsB"/>
    <property type="match status" value="1"/>
</dbReference>
<evidence type="ECO:0000256" key="2">
    <source>
        <dbReference type="ARBA" id="ARBA00022736"/>
    </source>
</evidence>
<dbReference type="Pfam" id="PF02502">
    <property type="entry name" value="LacAB_rpiB"/>
    <property type="match status" value="1"/>
</dbReference>
<evidence type="ECO:0000256" key="3">
    <source>
        <dbReference type="ARBA" id="ARBA00023235"/>
    </source>
</evidence>
<organism evidence="4 5">
    <name type="scientific">Lactobacillus crispatus</name>
    <dbReference type="NCBI Taxonomy" id="47770"/>
    <lineage>
        <taxon>Bacteria</taxon>
        <taxon>Bacillati</taxon>
        <taxon>Bacillota</taxon>
        <taxon>Bacilli</taxon>
        <taxon>Lactobacillales</taxon>
        <taxon>Lactobacillaceae</taxon>
        <taxon>Lactobacillus</taxon>
    </lineage>
</organism>
<dbReference type="Gene3D" id="3.40.1400.10">
    <property type="entry name" value="Sugar-phosphate isomerase, RpiB/LacA/LacB"/>
    <property type="match status" value="1"/>
</dbReference>
<gene>
    <name evidence="4" type="ORF">HYQ56_1577</name>
</gene>
<proteinExistence type="inferred from homology"/>
<protein>
    <submittedName>
        <fullName evidence="4">4-deoxy-L-threo-5-hexosulose-uronate ketol-isomerase</fullName>
    </submittedName>
</protein>
<dbReference type="InterPro" id="IPR003500">
    <property type="entry name" value="RpiB_LacA_LacB"/>
</dbReference>
<accession>A0AAW4DNN6</accession>
<dbReference type="RefSeq" id="WP_232792142.1">
    <property type="nucleotide sequence ID" value="NZ_JACCPP010000024.1"/>
</dbReference>
<dbReference type="PANTHER" id="PTHR30345">
    <property type="entry name" value="RIBOSE-5-PHOSPHATE ISOMERASE B"/>
    <property type="match status" value="1"/>
</dbReference>
<evidence type="ECO:0000313" key="4">
    <source>
        <dbReference type="EMBL" id="MBI1708589.1"/>
    </source>
</evidence>
<keyword evidence="3" id="KW-0413">Isomerase</keyword>
<dbReference type="EMBL" id="JACCPP010000024">
    <property type="protein sequence ID" value="MBI1708589.1"/>
    <property type="molecule type" value="Genomic_DNA"/>
</dbReference>
<dbReference type="InterPro" id="IPR036569">
    <property type="entry name" value="RpiB_LacA_LacB_sf"/>
</dbReference>
<dbReference type="Proteomes" id="UP001194414">
    <property type="component" value="Unassembled WGS sequence"/>
</dbReference>
<sequence>MRIGIIQATSQKSKNQILEKCVKQAVTAKDEVFNFDIFSDSDTQLSYVQVALAVALLINSNAVDFVITGCSSGQGMMLACNTFPNIQCGYVPTAQDAFLFVQINNGNVASLPLGLNWGWCGELQCNY</sequence>
<dbReference type="GO" id="GO:0005988">
    <property type="term" value="P:lactose metabolic process"/>
    <property type="evidence" value="ECO:0007669"/>
    <property type="project" value="UniProtKB-KW"/>
</dbReference>
<dbReference type="NCBIfam" id="NF006753">
    <property type="entry name" value="PRK09273.1"/>
    <property type="match status" value="1"/>
</dbReference>
<comment type="caution">
    <text evidence="4">The sequence shown here is derived from an EMBL/GenBank/DDBJ whole genome shotgun (WGS) entry which is preliminary data.</text>
</comment>
<evidence type="ECO:0000256" key="1">
    <source>
        <dbReference type="ARBA" id="ARBA00008754"/>
    </source>
</evidence>
<reference evidence="4" key="1">
    <citation type="submission" date="2020-07" db="EMBL/GenBank/DDBJ databases">
        <title>Comparative genomics analyses of Lactobacillus crispatus isolated from different ecological niches.</title>
        <authorList>
            <person name="Mancino W."/>
            <person name="Mancabelli L."/>
            <person name="Lugli G.A."/>
            <person name="Milani C."/>
            <person name="Viappiani A."/>
            <person name="Anzalone R."/>
            <person name="Longhi G."/>
            <person name="Ventura M."/>
            <person name="Turroni F."/>
        </authorList>
    </citation>
    <scope>NUCLEOTIDE SEQUENCE</scope>
    <source>
        <strain evidence="4">LB65</strain>
    </source>
</reference>
<dbReference type="GO" id="GO:0016861">
    <property type="term" value="F:intramolecular oxidoreductase activity, interconverting aldoses and ketoses"/>
    <property type="evidence" value="ECO:0007669"/>
    <property type="project" value="UniProtKB-ARBA"/>
</dbReference>
<name>A0AAW4DNN6_9LACO</name>
<dbReference type="PANTHER" id="PTHR30345:SF6">
    <property type="entry name" value="RIBOSE 5-PHOSPHATE ISOMERASE"/>
    <property type="match status" value="1"/>
</dbReference>
<comment type="similarity">
    <text evidence="1">Belongs to the LacAB/RpiB family.</text>
</comment>
<keyword evidence="2" id="KW-0423">Lactose metabolism</keyword>
<evidence type="ECO:0000313" key="5">
    <source>
        <dbReference type="Proteomes" id="UP001194414"/>
    </source>
</evidence>
<dbReference type="AlphaFoldDB" id="A0AAW4DNN6"/>